<comment type="similarity">
    <text evidence="2 6">Belongs to the dTDP-4-dehydrorhamnose reductase family.</text>
</comment>
<evidence type="ECO:0000256" key="2">
    <source>
        <dbReference type="ARBA" id="ARBA00010944"/>
    </source>
</evidence>
<evidence type="ECO:0000256" key="3">
    <source>
        <dbReference type="ARBA" id="ARBA00012929"/>
    </source>
</evidence>
<comment type="function">
    <text evidence="6">Catalyzes the reduction of dTDP-6-deoxy-L-lyxo-4-hexulose to yield dTDP-L-rhamnose.</text>
</comment>
<protein>
    <recommendedName>
        <fullName evidence="4 6">dTDP-4-dehydrorhamnose reductase</fullName>
        <ecNumber evidence="3 6">1.1.1.133</ecNumber>
    </recommendedName>
</protein>
<gene>
    <name evidence="8" type="ORF">QYS47_15020</name>
</gene>
<dbReference type="InterPro" id="IPR036291">
    <property type="entry name" value="NAD(P)-bd_dom_sf"/>
</dbReference>
<name>A0AA51ZW13_9BACT</name>
<evidence type="ECO:0000256" key="5">
    <source>
        <dbReference type="ARBA" id="ARBA00048200"/>
    </source>
</evidence>
<evidence type="ECO:0000256" key="1">
    <source>
        <dbReference type="ARBA" id="ARBA00004781"/>
    </source>
</evidence>
<dbReference type="GO" id="GO:0008831">
    <property type="term" value="F:dTDP-4-dehydrorhamnose reductase activity"/>
    <property type="evidence" value="ECO:0007669"/>
    <property type="project" value="UniProtKB-EC"/>
</dbReference>
<dbReference type="PANTHER" id="PTHR10491">
    <property type="entry name" value="DTDP-4-DEHYDRORHAMNOSE REDUCTASE"/>
    <property type="match status" value="1"/>
</dbReference>
<comment type="catalytic activity">
    <reaction evidence="5">
        <text>dTDP-beta-L-rhamnose + NADP(+) = dTDP-4-dehydro-beta-L-rhamnose + NADPH + H(+)</text>
        <dbReference type="Rhea" id="RHEA:21796"/>
        <dbReference type="ChEBI" id="CHEBI:15378"/>
        <dbReference type="ChEBI" id="CHEBI:57510"/>
        <dbReference type="ChEBI" id="CHEBI:57783"/>
        <dbReference type="ChEBI" id="CHEBI:58349"/>
        <dbReference type="ChEBI" id="CHEBI:62830"/>
        <dbReference type="EC" id="1.1.1.133"/>
    </reaction>
</comment>
<dbReference type="Gene3D" id="3.40.50.720">
    <property type="entry name" value="NAD(P)-binding Rossmann-like Domain"/>
    <property type="match status" value="1"/>
</dbReference>
<evidence type="ECO:0000256" key="4">
    <source>
        <dbReference type="ARBA" id="ARBA00017099"/>
    </source>
</evidence>
<dbReference type="EMBL" id="CP129968">
    <property type="protein sequence ID" value="WNB17802.1"/>
    <property type="molecule type" value="Genomic_DNA"/>
</dbReference>
<reference evidence="8" key="1">
    <citation type="submission" date="2023-08" db="EMBL/GenBank/DDBJ databases">
        <title>Comparative genomics and taxonomic characterization of three novel marine species of genus Marivirga.</title>
        <authorList>
            <person name="Muhammad N."/>
            <person name="Kim S.-G."/>
        </authorList>
    </citation>
    <scope>NUCLEOTIDE SEQUENCE</scope>
    <source>
        <strain evidence="8">BKB1-2</strain>
    </source>
</reference>
<dbReference type="PANTHER" id="PTHR10491:SF4">
    <property type="entry name" value="METHIONINE ADENOSYLTRANSFERASE 2 SUBUNIT BETA"/>
    <property type="match status" value="1"/>
</dbReference>
<dbReference type="InterPro" id="IPR029903">
    <property type="entry name" value="RmlD-like-bd"/>
</dbReference>
<dbReference type="InterPro" id="IPR005913">
    <property type="entry name" value="dTDP_dehydrorham_reduct"/>
</dbReference>
<keyword evidence="6" id="KW-0521">NADP</keyword>
<dbReference type="GO" id="GO:0019305">
    <property type="term" value="P:dTDP-rhamnose biosynthetic process"/>
    <property type="evidence" value="ECO:0007669"/>
    <property type="project" value="TreeGrafter"/>
</dbReference>
<keyword evidence="6" id="KW-0560">Oxidoreductase</keyword>
<dbReference type="SUPFAM" id="SSF51735">
    <property type="entry name" value="NAD(P)-binding Rossmann-fold domains"/>
    <property type="match status" value="1"/>
</dbReference>
<dbReference type="KEGG" id="marp:QYS47_15020"/>
<organism evidence="8">
    <name type="scientific">Marivirga arenosa</name>
    <dbReference type="NCBI Taxonomy" id="3059076"/>
    <lineage>
        <taxon>Bacteria</taxon>
        <taxon>Pseudomonadati</taxon>
        <taxon>Bacteroidota</taxon>
        <taxon>Cytophagia</taxon>
        <taxon>Cytophagales</taxon>
        <taxon>Marivirgaceae</taxon>
        <taxon>Marivirga</taxon>
    </lineage>
</organism>
<comment type="pathway">
    <text evidence="1 6">Carbohydrate biosynthesis; dTDP-L-rhamnose biosynthesis.</text>
</comment>
<dbReference type="CDD" id="cd05254">
    <property type="entry name" value="dTDP_HR_like_SDR_e"/>
    <property type="match status" value="1"/>
</dbReference>
<dbReference type="Pfam" id="PF04321">
    <property type="entry name" value="RmlD_sub_bind"/>
    <property type="match status" value="1"/>
</dbReference>
<sequence length="298" mass="33247">MKILLTGSNGLLGQKLVKLITEQTDHQLVATARGKNRLPASDLYQFESLDITDKNHVLNCIKTHQPNVVINTAAMTNVDQCETEKEDCWQLNVTAVEYLIEACEQNNSFLLHLSTDFIFDGEDGPYSEEAEANPVSYYGESKLAAEKLIEGSNIEWAIARTVLVYGIAHDMSRSNIILWVKKSLEEGKEIQVVDDQWRTPTLAEDLAQGCLLIAEQKATGIFNISGDDLLTPYEMAIATAEFFKLPTDSMTKTDSTKFKQTAKRPPKTGFILDKAKNILGYKPHSFKDGIEILADQIN</sequence>
<dbReference type="RefSeq" id="WP_322347301.1">
    <property type="nucleotide sequence ID" value="NZ_CP129968.2"/>
</dbReference>
<dbReference type="EC" id="1.1.1.133" evidence="3 6"/>
<evidence type="ECO:0000259" key="7">
    <source>
        <dbReference type="Pfam" id="PF04321"/>
    </source>
</evidence>
<dbReference type="AlphaFoldDB" id="A0AA51ZW13"/>
<dbReference type="Proteomes" id="UP001232019">
    <property type="component" value="Chromosome"/>
</dbReference>
<proteinExistence type="inferred from homology"/>
<dbReference type="GO" id="GO:0005829">
    <property type="term" value="C:cytosol"/>
    <property type="evidence" value="ECO:0007669"/>
    <property type="project" value="TreeGrafter"/>
</dbReference>
<feature type="domain" description="RmlD-like substrate binding" evidence="7">
    <location>
        <begin position="1"/>
        <end position="295"/>
    </location>
</feature>
<evidence type="ECO:0000313" key="8">
    <source>
        <dbReference type="EMBL" id="WNB17802.1"/>
    </source>
</evidence>
<evidence type="ECO:0000256" key="6">
    <source>
        <dbReference type="RuleBase" id="RU364082"/>
    </source>
</evidence>
<accession>A0AA51ZW13</accession>